<accession>A0A5Q0L4R3</accession>
<dbReference type="Proteomes" id="UP000326179">
    <property type="component" value="Chromosome"/>
</dbReference>
<evidence type="ECO:0000313" key="2">
    <source>
        <dbReference type="EMBL" id="QFZ72025.1"/>
    </source>
</evidence>
<keyword evidence="3" id="KW-1185">Reference proteome</keyword>
<dbReference type="Pfam" id="PF10604">
    <property type="entry name" value="Polyketide_cyc2"/>
    <property type="match status" value="1"/>
</dbReference>
<evidence type="ECO:0008006" key="4">
    <source>
        <dbReference type="Google" id="ProtNLM"/>
    </source>
</evidence>
<dbReference type="KEGG" id="sfy:GFH48_00920"/>
<sequence>MRRPGRGSGASPRHPDRTTPPLGPAPSGSPHHRPENELMTTFSKKQQYTASASTVWGLIGDFYSVESWMPGIAGTVADTGRRTRTLTLHDGGRLVERLLDEGKRFHHYRFDDPGPLPVRDFTARITVVEEGPDRSAIEWTGSFEPVPGVLGDEAAAGVGGFYQVCLDRITALLGT</sequence>
<dbReference type="SUPFAM" id="SSF55961">
    <property type="entry name" value="Bet v1-like"/>
    <property type="match status" value="1"/>
</dbReference>
<evidence type="ECO:0000256" key="1">
    <source>
        <dbReference type="SAM" id="MobiDB-lite"/>
    </source>
</evidence>
<dbReference type="PANTHER" id="PTHR39332">
    <property type="entry name" value="BLL4707 PROTEIN"/>
    <property type="match status" value="1"/>
</dbReference>
<dbReference type="EMBL" id="CP045643">
    <property type="protein sequence ID" value="QFZ72025.1"/>
    <property type="molecule type" value="Genomic_DNA"/>
</dbReference>
<evidence type="ECO:0000313" key="3">
    <source>
        <dbReference type="Proteomes" id="UP000326179"/>
    </source>
</evidence>
<dbReference type="AlphaFoldDB" id="A0A5Q0L4R3"/>
<organism evidence="2 3">
    <name type="scientific">Streptomyces fagopyri</name>
    <dbReference type="NCBI Taxonomy" id="2662397"/>
    <lineage>
        <taxon>Bacteria</taxon>
        <taxon>Bacillati</taxon>
        <taxon>Actinomycetota</taxon>
        <taxon>Actinomycetes</taxon>
        <taxon>Kitasatosporales</taxon>
        <taxon>Streptomycetaceae</taxon>
        <taxon>Streptomyces</taxon>
    </lineage>
</organism>
<gene>
    <name evidence="2" type="ORF">GFH48_00920</name>
</gene>
<dbReference type="PANTHER" id="PTHR39332:SF7">
    <property type="entry name" value="SRPBCC FAMILY PROTEIN"/>
    <property type="match status" value="1"/>
</dbReference>
<name>A0A5Q0L4R3_9ACTN</name>
<feature type="region of interest" description="Disordered" evidence="1">
    <location>
        <begin position="1"/>
        <end position="36"/>
    </location>
</feature>
<reference evidence="2 3" key="1">
    <citation type="submission" date="2019-10" db="EMBL/GenBank/DDBJ databases">
        <title>A novel species.</title>
        <authorList>
            <person name="Gao J."/>
        </authorList>
    </citation>
    <scope>NUCLEOTIDE SEQUENCE [LARGE SCALE GENOMIC DNA]</scope>
    <source>
        <strain evidence="2 3">QMT-28</strain>
    </source>
</reference>
<protein>
    <recommendedName>
        <fullName evidence="4">SRPBCC family protein</fullName>
    </recommendedName>
</protein>
<dbReference type="InterPro" id="IPR019587">
    <property type="entry name" value="Polyketide_cyclase/dehydratase"/>
</dbReference>
<dbReference type="Gene3D" id="3.30.530.20">
    <property type="match status" value="1"/>
</dbReference>
<proteinExistence type="predicted"/>
<dbReference type="InterPro" id="IPR023393">
    <property type="entry name" value="START-like_dom_sf"/>
</dbReference>
<dbReference type="CDD" id="cd07821">
    <property type="entry name" value="PYR_PYL_RCAR_like"/>
    <property type="match status" value="1"/>
</dbReference>